<keyword evidence="5" id="KW-0503">Monooxygenase</keyword>
<protein>
    <recommendedName>
        <fullName evidence="7">FAD-binding domain-containing protein</fullName>
    </recommendedName>
</protein>
<name>A0A8H4NDQ1_9HYPO</name>
<keyword evidence="2" id="KW-0285">Flavoprotein</keyword>
<feature type="domain" description="FAD-binding" evidence="7">
    <location>
        <begin position="5"/>
        <end position="181"/>
    </location>
</feature>
<keyword evidence="4" id="KW-0560">Oxidoreductase</keyword>
<feature type="chain" id="PRO_5034930767" description="FAD-binding domain-containing protein" evidence="6">
    <location>
        <begin position="20"/>
        <end position="472"/>
    </location>
</feature>
<dbReference type="PANTHER" id="PTHR47178:SF6">
    <property type="entry name" value="FAD-BINDING DOMAIN-CONTAINING PROTEIN"/>
    <property type="match status" value="1"/>
</dbReference>
<evidence type="ECO:0000256" key="6">
    <source>
        <dbReference type="SAM" id="SignalP"/>
    </source>
</evidence>
<comment type="cofactor">
    <cofactor evidence="1">
        <name>FAD</name>
        <dbReference type="ChEBI" id="CHEBI:57692"/>
    </cofactor>
</comment>
<dbReference type="GO" id="GO:0071949">
    <property type="term" value="F:FAD binding"/>
    <property type="evidence" value="ECO:0007669"/>
    <property type="project" value="InterPro"/>
</dbReference>
<evidence type="ECO:0000313" key="8">
    <source>
        <dbReference type="EMBL" id="KAF4415209.1"/>
    </source>
</evidence>
<accession>A0A8H4NDQ1</accession>
<organism evidence="8 9">
    <name type="scientific">Fusarium acutatum</name>
    <dbReference type="NCBI Taxonomy" id="78861"/>
    <lineage>
        <taxon>Eukaryota</taxon>
        <taxon>Fungi</taxon>
        <taxon>Dikarya</taxon>
        <taxon>Ascomycota</taxon>
        <taxon>Pezizomycotina</taxon>
        <taxon>Sordariomycetes</taxon>
        <taxon>Hypocreomycetidae</taxon>
        <taxon>Hypocreales</taxon>
        <taxon>Nectriaceae</taxon>
        <taxon>Fusarium</taxon>
        <taxon>Fusarium fujikuroi species complex</taxon>
    </lineage>
</organism>
<dbReference type="PRINTS" id="PR00420">
    <property type="entry name" value="RNGMNOXGNASE"/>
</dbReference>
<dbReference type="Proteomes" id="UP000536711">
    <property type="component" value="Unassembled WGS sequence"/>
</dbReference>
<comment type="caution">
    <text evidence="8">The sequence shown here is derived from an EMBL/GenBank/DDBJ whole genome shotgun (WGS) entry which is preliminary data.</text>
</comment>
<evidence type="ECO:0000256" key="5">
    <source>
        <dbReference type="ARBA" id="ARBA00023033"/>
    </source>
</evidence>
<evidence type="ECO:0000256" key="4">
    <source>
        <dbReference type="ARBA" id="ARBA00023002"/>
    </source>
</evidence>
<sequence>MPQFNVIIVGCGLSGPLLASGLLHAGVKVDVYERMTADAKRDGYQIRVAQPSMDAFHLNLTPEQNQRIRASLGHFDANEETTPIWYNHKLKPLLEMGRISEQYHGSAPMDRVVLRDIIIEKPVESGIVHFGKSFSGYDIISDKGRERVRVSFDDGTSADCDLLIGADGSHSKVNKYLGLNNIQDIPVINFITKIHLSKDKLAALPAAARHSPMLVFSHRKTYFCVAYIPSGQQKDVAKGDEGSSTGTSDYDEDMATFTFSLQMQKDDCPKDIKNWDKDATWKFLEESLSDWDDALYAPLPPLRNAEVQANSHPSRQVIKVIKSEQVYVFEPRATKRPALNWRSKVRTAASPNLGHPRVWLMGDAMHVMLPNRGMGGNQAMLDTTVISPLIQRLDKVMTTDGVLETEVVAAACEEYEREMIPRTFYWVETSGGTKPVPFDTNTLFGRCVAWYMKLSLDIRDAKHSILRLFRLK</sequence>
<dbReference type="InterPro" id="IPR036188">
    <property type="entry name" value="FAD/NAD-bd_sf"/>
</dbReference>
<dbReference type="Gene3D" id="3.50.50.60">
    <property type="entry name" value="FAD/NAD(P)-binding domain"/>
    <property type="match status" value="1"/>
</dbReference>
<dbReference type="SUPFAM" id="SSF51905">
    <property type="entry name" value="FAD/NAD(P)-binding domain"/>
    <property type="match status" value="1"/>
</dbReference>
<keyword evidence="6" id="KW-0732">Signal</keyword>
<dbReference type="OrthoDB" id="655030at2759"/>
<dbReference type="InterPro" id="IPR002938">
    <property type="entry name" value="FAD-bd"/>
</dbReference>
<evidence type="ECO:0000256" key="1">
    <source>
        <dbReference type="ARBA" id="ARBA00001974"/>
    </source>
</evidence>
<proteinExistence type="predicted"/>
<feature type="domain" description="FAD-binding" evidence="7">
    <location>
        <begin position="340"/>
        <end position="385"/>
    </location>
</feature>
<dbReference type="EMBL" id="JAADJF010000589">
    <property type="protein sequence ID" value="KAF4415209.1"/>
    <property type="molecule type" value="Genomic_DNA"/>
</dbReference>
<dbReference type="Pfam" id="PF01494">
    <property type="entry name" value="FAD_binding_3"/>
    <property type="match status" value="2"/>
</dbReference>
<keyword evidence="9" id="KW-1185">Reference proteome</keyword>
<evidence type="ECO:0000313" key="9">
    <source>
        <dbReference type="Proteomes" id="UP000536711"/>
    </source>
</evidence>
<evidence type="ECO:0000259" key="7">
    <source>
        <dbReference type="Pfam" id="PF01494"/>
    </source>
</evidence>
<feature type="signal peptide" evidence="6">
    <location>
        <begin position="1"/>
        <end position="19"/>
    </location>
</feature>
<dbReference type="GO" id="GO:0004497">
    <property type="term" value="F:monooxygenase activity"/>
    <property type="evidence" value="ECO:0007669"/>
    <property type="project" value="UniProtKB-KW"/>
</dbReference>
<evidence type="ECO:0000256" key="2">
    <source>
        <dbReference type="ARBA" id="ARBA00022630"/>
    </source>
</evidence>
<dbReference type="AlphaFoldDB" id="A0A8H4NDQ1"/>
<gene>
    <name evidence="8" type="ORF">FACUT_13571</name>
</gene>
<keyword evidence="3" id="KW-0274">FAD</keyword>
<evidence type="ECO:0000256" key="3">
    <source>
        <dbReference type="ARBA" id="ARBA00022827"/>
    </source>
</evidence>
<dbReference type="PANTHER" id="PTHR47178">
    <property type="entry name" value="MONOOXYGENASE, FAD-BINDING"/>
    <property type="match status" value="1"/>
</dbReference>
<reference evidence="8 9" key="1">
    <citation type="submission" date="2020-01" db="EMBL/GenBank/DDBJ databases">
        <title>Identification and distribution of gene clusters putatively required for synthesis of sphingolipid metabolism inhibitors in phylogenetically diverse species of the filamentous fungus Fusarium.</title>
        <authorList>
            <person name="Kim H.-S."/>
            <person name="Busman M."/>
            <person name="Brown D.W."/>
            <person name="Divon H."/>
            <person name="Uhlig S."/>
            <person name="Proctor R.H."/>
        </authorList>
    </citation>
    <scope>NUCLEOTIDE SEQUENCE [LARGE SCALE GENOMIC DNA]</scope>
    <source>
        <strain evidence="8 9">NRRL 13308</strain>
    </source>
</reference>